<organism evidence="2 3">
    <name type="scientific">Eumeta variegata</name>
    <name type="common">Bagworm moth</name>
    <name type="synonym">Eumeta japonica</name>
    <dbReference type="NCBI Taxonomy" id="151549"/>
    <lineage>
        <taxon>Eukaryota</taxon>
        <taxon>Metazoa</taxon>
        <taxon>Ecdysozoa</taxon>
        <taxon>Arthropoda</taxon>
        <taxon>Hexapoda</taxon>
        <taxon>Insecta</taxon>
        <taxon>Pterygota</taxon>
        <taxon>Neoptera</taxon>
        <taxon>Endopterygota</taxon>
        <taxon>Lepidoptera</taxon>
        <taxon>Glossata</taxon>
        <taxon>Ditrysia</taxon>
        <taxon>Tineoidea</taxon>
        <taxon>Psychidae</taxon>
        <taxon>Oiketicinae</taxon>
        <taxon>Eumeta</taxon>
    </lineage>
</organism>
<feature type="domain" description="Mos1 transposase HTH" evidence="1">
    <location>
        <begin position="8"/>
        <end position="43"/>
    </location>
</feature>
<dbReference type="OrthoDB" id="616263at2759"/>
<dbReference type="AlphaFoldDB" id="A0A4C1Y5N8"/>
<protein>
    <submittedName>
        <fullName evidence="2">Mariner Mos1 transposase</fullName>
    </submittedName>
</protein>
<dbReference type="GO" id="GO:0003676">
    <property type="term" value="F:nucleic acid binding"/>
    <property type="evidence" value="ECO:0007669"/>
    <property type="project" value="InterPro"/>
</dbReference>
<comment type="caution">
    <text evidence="2">The sequence shown here is derived from an EMBL/GenBank/DDBJ whole genome shotgun (WGS) entry which is preliminary data.</text>
</comment>
<reference evidence="2 3" key="1">
    <citation type="journal article" date="2019" name="Commun. Biol.">
        <title>The bagworm genome reveals a unique fibroin gene that provides high tensile strength.</title>
        <authorList>
            <person name="Kono N."/>
            <person name="Nakamura H."/>
            <person name="Ohtoshi R."/>
            <person name="Tomita M."/>
            <person name="Numata K."/>
            <person name="Arakawa K."/>
        </authorList>
    </citation>
    <scope>NUCLEOTIDE SEQUENCE [LARGE SCALE GENOMIC DNA]</scope>
</reference>
<keyword evidence="3" id="KW-1185">Reference proteome</keyword>
<gene>
    <name evidence="2" type="ORF">EVAR_50601_1</name>
</gene>
<dbReference type="Gene3D" id="3.30.420.10">
    <property type="entry name" value="Ribonuclease H-like superfamily/Ribonuclease H"/>
    <property type="match status" value="1"/>
</dbReference>
<proteinExistence type="predicted"/>
<sequence>MSKFKPNKRHLWELLIYFFDLKKSAAEAHRLLIEAYNEAALSEMIEMNKALKEKGPQYYSRHDKIILLQDNARPHVAVTVKNSLKTLDWEVLPHPPHSPDVAPAD</sequence>
<dbReference type="InterPro" id="IPR041426">
    <property type="entry name" value="Mos1_HTH"/>
</dbReference>
<dbReference type="EMBL" id="BGZK01001112">
    <property type="protein sequence ID" value="GBP71541.1"/>
    <property type="molecule type" value="Genomic_DNA"/>
</dbReference>
<evidence type="ECO:0000313" key="3">
    <source>
        <dbReference type="Proteomes" id="UP000299102"/>
    </source>
</evidence>
<dbReference type="InterPro" id="IPR036397">
    <property type="entry name" value="RNaseH_sf"/>
</dbReference>
<accession>A0A4C1Y5N8</accession>
<dbReference type="InterPro" id="IPR052709">
    <property type="entry name" value="Transposase-MT_Hybrid"/>
</dbReference>
<evidence type="ECO:0000259" key="1">
    <source>
        <dbReference type="Pfam" id="PF17906"/>
    </source>
</evidence>
<dbReference type="Pfam" id="PF17906">
    <property type="entry name" value="HTH_48"/>
    <property type="match status" value="1"/>
</dbReference>
<evidence type="ECO:0000313" key="2">
    <source>
        <dbReference type="EMBL" id="GBP71541.1"/>
    </source>
</evidence>
<dbReference type="PANTHER" id="PTHR46060">
    <property type="entry name" value="MARINER MOS1 TRANSPOSASE-LIKE PROTEIN"/>
    <property type="match status" value="1"/>
</dbReference>
<dbReference type="Proteomes" id="UP000299102">
    <property type="component" value="Unassembled WGS sequence"/>
</dbReference>
<name>A0A4C1Y5N8_EUMVA</name>
<dbReference type="STRING" id="151549.A0A4C1Y5N8"/>
<dbReference type="PANTHER" id="PTHR46060:SF1">
    <property type="entry name" value="MARINER MOS1 TRANSPOSASE-LIKE PROTEIN"/>
    <property type="match status" value="1"/>
</dbReference>